<dbReference type="SMART" id="SM00906">
    <property type="entry name" value="Fungal_trans"/>
    <property type="match status" value="1"/>
</dbReference>
<keyword evidence="4" id="KW-0238">DNA-binding</keyword>
<dbReference type="Gene3D" id="4.10.240.10">
    <property type="entry name" value="Zn(2)-C6 fungal-type DNA-binding domain"/>
    <property type="match status" value="1"/>
</dbReference>
<dbReference type="Proteomes" id="UP000325672">
    <property type="component" value="Unassembled WGS sequence"/>
</dbReference>
<evidence type="ECO:0000313" key="9">
    <source>
        <dbReference type="Proteomes" id="UP000325672"/>
    </source>
</evidence>
<dbReference type="PANTHER" id="PTHR47540:SF2">
    <property type="entry name" value="ZN(II)2CYS6 TRANSCRIPTION FACTOR (EUROFUNG)"/>
    <property type="match status" value="1"/>
</dbReference>
<proteinExistence type="predicted"/>
<dbReference type="PANTHER" id="PTHR47540">
    <property type="entry name" value="THIAMINE REPRESSIBLE GENES REGULATORY PROTEIN THI5"/>
    <property type="match status" value="1"/>
</dbReference>
<dbReference type="PROSITE" id="PS00463">
    <property type="entry name" value="ZN2_CY6_FUNGAL_1"/>
    <property type="match status" value="1"/>
</dbReference>
<name>A0A5N6SP45_ASPPS</name>
<dbReference type="GO" id="GO:0005634">
    <property type="term" value="C:nucleus"/>
    <property type="evidence" value="ECO:0007669"/>
    <property type="project" value="UniProtKB-SubCell"/>
</dbReference>
<protein>
    <recommendedName>
        <fullName evidence="7">Zn(2)-C6 fungal-type domain-containing protein</fullName>
    </recommendedName>
</protein>
<dbReference type="CDD" id="cd12148">
    <property type="entry name" value="fungal_TF_MHR"/>
    <property type="match status" value="1"/>
</dbReference>
<dbReference type="GO" id="GO:0008270">
    <property type="term" value="F:zinc ion binding"/>
    <property type="evidence" value="ECO:0007669"/>
    <property type="project" value="InterPro"/>
</dbReference>
<dbReference type="GO" id="GO:0006351">
    <property type="term" value="P:DNA-templated transcription"/>
    <property type="evidence" value="ECO:0007669"/>
    <property type="project" value="InterPro"/>
</dbReference>
<evidence type="ECO:0000256" key="2">
    <source>
        <dbReference type="ARBA" id="ARBA00022723"/>
    </source>
</evidence>
<dbReference type="GO" id="GO:0000981">
    <property type="term" value="F:DNA-binding transcription factor activity, RNA polymerase II-specific"/>
    <property type="evidence" value="ECO:0007669"/>
    <property type="project" value="InterPro"/>
</dbReference>
<dbReference type="SMART" id="SM00066">
    <property type="entry name" value="GAL4"/>
    <property type="match status" value="1"/>
</dbReference>
<dbReference type="GO" id="GO:0043565">
    <property type="term" value="F:sequence-specific DNA binding"/>
    <property type="evidence" value="ECO:0007669"/>
    <property type="project" value="TreeGrafter"/>
</dbReference>
<dbReference type="RefSeq" id="XP_031912521.1">
    <property type="nucleotide sequence ID" value="XM_032062366.1"/>
</dbReference>
<dbReference type="PROSITE" id="PS50048">
    <property type="entry name" value="ZN2_CY6_FUNGAL_2"/>
    <property type="match status" value="1"/>
</dbReference>
<dbReference type="CDD" id="cd00067">
    <property type="entry name" value="GAL4"/>
    <property type="match status" value="1"/>
</dbReference>
<organism evidence="8 9">
    <name type="scientific">Aspergillus pseudotamarii</name>
    <dbReference type="NCBI Taxonomy" id="132259"/>
    <lineage>
        <taxon>Eukaryota</taxon>
        <taxon>Fungi</taxon>
        <taxon>Dikarya</taxon>
        <taxon>Ascomycota</taxon>
        <taxon>Pezizomycotina</taxon>
        <taxon>Eurotiomycetes</taxon>
        <taxon>Eurotiomycetidae</taxon>
        <taxon>Eurotiales</taxon>
        <taxon>Aspergillaceae</taxon>
        <taxon>Aspergillus</taxon>
        <taxon>Aspergillus subgen. Circumdati</taxon>
    </lineage>
</organism>
<keyword evidence="5" id="KW-0804">Transcription</keyword>
<dbReference type="InterPro" id="IPR001138">
    <property type="entry name" value="Zn2Cys6_DnaBD"/>
</dbReference>
<evidence type="ECO:0000256" key="3">
    <source>
        <dbReference type="ARBA" id="ARBA00023015"/>
    </source>
</evidence>
<keyword evidence="2" id="KW-0479">Metal-binding</keyword>
<keyword evidence="9" id="KW-1185">Reference proteome</keyword>
<dbReference type="InterPro" id="IPR036864">
    <property type="entry name" value="Zn2-C6_fun-type_DNA-bd_sf"/>
</dbReference>
<evidence type="ECO:0000256" key="5">
    <source>
        <dbReference type="ARBA" id="ARBA00023163"/>
    </source>
</evidence>
<dbReference type="InterPro" id="IPR007219">
    <property type="entry name" value="XnlR_reg_dom"/>
</dbReference>
<sequence>MEQSSPLTVVPYLGLDRPLRRGRRRQVGNTAKADLSSPHRSASKIKNACHQCRVKKTRCSGHKPCYRCVHRQQTCTYMSPMWPTSSTSTVANERQRPGSPRVPCISPDFAIDPLGAEPNVAAGDGGDDVVASTDTSDAPLQQDQYGHVHWTSSVFAFLNIAKQKLTSLPSMSIDFCDYPLSSSRALPRVLPPKAVADELVKNYFDFGLSTSRFVHEPTFRLTYKLMYSVGSGEGLQPDSLVLIYMIMALGSHYSRYDSVWCGYSASVQFYEMADQQLATLPSRITLTSVQARLLAVHYLLNHSRMHEAWSLFGTVVRHAQALGLHYRARKVPHNCIVHDIFGRPCAIHDDDVDQEECVLSNDEDISVSACRPAQPNTLCSAAAPVHYARLAHILGKILRQFYSLTAKRQTLSYFYDMAITFEAALSTWQSTLPKYLNFALLPTSALSVTLHRQVSTLKLTYAYANILLYRPFMLHSIEMVDSVKQAEFGKWVKRCHDESIAAANMIVSECQSLQEHGLFSKAFWMVNYAQFTAIGTLYMYYRLWPHAGRVWKVAEEARSQFTVGVEGDQIGQRYIEILSEFRRITSNHHEQPDIPDIPESMGNNQRFDILGHSPDVPLW</sequence>
<dbReference type="Pfam" id="PF04082">
    <property type="entry name" value="Fungal_trans"/>
    <property type="match status" value="1"/>
</dbReference>
<dbReference type="SUPFAM" id="SSF57701">
    <property type="entry name" value="Zn2/Cys6 DNA-binding domain"/>
    <property type="match status" value="1"/>
</dbReference>
<dbReference type="AlphaFoldDB" id="A0A5N6SP45"/>
<comment type="subcellular location">
    <subcellularLocation>
        <location evidence="1">Nucleus</location>
    </subcellularLocation>
</comment>
<evidence type="ECO:0000259" key="7">
    <source>
        <dbReference type="PROSITE" id="PS50048"/>
    </source>
</evidence>
<dbReference type="Pfam" id="PF00172">
    <property type="entry name" value="Zn_clus"/>
    <property type="match status" value="1"/>
</dbReference>
<keyword evidence="6" id="KW-0539">Nucleus</keyword>
<accession>A0A5N6SP45</accession>
<feature type="domain" description="Zn(2)-C6 fungal-type" evidence="7">
    <location>
        <begin position="48"/>
        <end position="77"/>
    </location>
</feature>
<reference evidence="8 9" key="1">
    <citation type="submission" date="2019-04" db="EMBL/GenBank/DDBJ databases">
        <title>Friends and foes A comparative genomics study of 23 Aspergillus species from section Flavi.</title>
        <authorList>
            <consortium name="DOE Joint Genome Institute"/>
            <person name="Kjaerbolling I."/>
            <person name="Vesth T."/>
            <person name="Frisvad J.C."/>
            <person name="Nybo J.L."/>
            <person name="Theobald S."/>
            <person name="Kildgaard S."/>
            <person name="Isbrandt T."/>
            <person name="Kuo A."/>
            <person name="Sato A."/>
            <person name="Lyhne E.K."/>
            <person name="Kogle M.E."/>
            <person name="Wiebenga A."/>
            <person name="Kun R.S."/>
            <person name="Lubbers R.J."/>
            <person name="Makela M.R."/>
            <person name="Barry K."/>
            <person name="Chovatia M."/>
            <person name="Clum A."/>
            <person name="Daum C."/>
            <person name="Haridas S."/>
            <person name="He G."/>
            <person name="LaButti K."/>
            <person name="Lipzen A."/>
            <person name="Mondo S."/>
            <person name="Riley R."/>
            <person name="Salamov A."/>
            <person name="Simmons B.A."/>
            <person name="Magnuson J.K."/>
            <person name="Henrissat B."/>
            <person name="Mortensen U.H."/>
            <person name="Larsen T.O."/>
            <person name="Devries R.P."/>
            <person name="Grigoriev I.V."/>
            <person name="Machida M."/>
            <person name="Baker S.E."/>
            <person name="Andersen M.R."/>
        </authorList>
    </citation>
    <scope>NUCLEOTIDE SEQUENCE [LARGE SCALE GENOMIC DNA]</scope>
    <source>
        <strain evidence="8 9">CBS 117625</strain>
    </source>
</reference>
<evidence type="ECO:0000256" key="6">
    <source>
        <dbReference type="ARBA" id="ARBA00023242"/>
    </source>
</evidence>
<keyword evidence="3" id="KW-0805">Transcription regulation</keyword>
<dbReference type="InterPro" id="IPR051711">
    <property type="entry name" value="Stress_Response_Reg"/>
</dbReference>
<dbReference type="EMBL" id="ML743584">
    <property type="protein sequence ID" value="KAE8136458.1"/>
    <property type="molecule type" value="Genomic_DNA"/>
</dbReference>
<evidence type="ECO:0000256" key="4">
    <source>
        <dbReference type="ARBA" id="ARBA00023125"/>
    </source>
</evidence>
<dbReference type="GO" id="GO:0045944">
    <property type="term" value="P:positive regulation of transcription by RNA polymerase II"/>
    <property type="evidence" value="ECO:0007669"/>
    <property type="project" value="TreeGrafter"/>
</dbReference>
<evidence type="ECO:0000313" key="8">
    <source>
        <dbReference type="EMBL" id="KAE8136458.1"/>
    </source>
</evidence>
<dbReference type="GeneID" id="43646576"/>
<dbReference type="OrthoDB" id="6486656at2759"/>
<gene>
    <name evidence="8" type="ORF">BDV38DRAFT_293877</name>
</gene>
<evidence type="ECO:0000256" key="1">
    <source>
        <dbReference type="ARBA" id="ARBA00004123"/>
    </source>
</evidence>